<dbReference type="Proteomes" id="UP001432166">
    <property type="component" value="Chromosome"/>
</dbReference>
<evidence type="ECO:0000256" key="2">
    <source>
        <dbReference type="ARBA" id="ARBA00022475"/>
    </source>
</evidence>
<dbReference type="InterPro" id="IPR010432">
    <property type="entry name" value="RDD"/>
</dbReference>
<evidence type="ECO:0000256" key="4">
    <source>
        <dbReference type="ARBA" id="ARBA00022989"/>
    </source>
</evidence>
<evidence type="ECO:0000256" key="5">
    <source>
        <dbReference type="ARBA" id="ARBA00023136"/>
    </source>
</evidence>
<evidence type="ECO:0000256" key="1">
    <source>
        <dbReference type="ARBA" id="ARBA00004651"/>
    </source>
</evidence>
<dbReference type="PANTHER" id="PTHR36115">
    <property type="entry name" value="PROLINE-RICH ANTIGEN HOMOLOG-RELATED"/>
    <property type="match status" value="1"/>
</dbReference>
<feature type="transmembrane region" description="Helical" evidence="6">
    <location>
        <begin position="28"/>
        <end position="49"/>
    </location>
</feature>
<dbReference type="PANTHER" id="PTHR36115:SF6">
    <property type="entry name" value="PROLINE-RICH ANTIGEN HOMOLOG"/>
    <property type="match status" value="1"/>
</dbReference>
<dbReference type="RefSeq" id="WP_328939056.1">
    <property type="nucleotide sequence ID" value="NZ_CP108133.1"/>
</dbReference>
<sequence length="150" mass="15488">MTGADRDGGPSGEAAGLVSRTLAGLVDAFVVAGLGLAVQLGAGALRLLAAGPPFRLPDPPAWLSGLCGWTIALLYLASSWVVTGSTVGDRLLGLRVTGRADGRLLGVPRALTRAALCLLFPLGLLWIPVSERRASVQDLALSTAVRYDRT</sequence>
<organism evidence="8 9">
    <name type="scientific">Streptomyces tauricus</name>
    <dbReference type="NCBI Taxonomy" id="68274"/>
    <lineage>
        <taxon>Bacteria</taxon>
        <taxon>Bacillati</taxon>
        <taxon>Actinomycetota</taxon>
        <taxon>Actinomycetes</taxon>
        <taxon>Kitasatosporales</taxon>
        <taxon>Streptomycetaceae</taxon>
        <taxon>Streptomyces</taxon>
        <taxon>Streptomyces aurantiacus group</taxon>
    </lineage>
</organism>
<feature type="domain" description="RDD" evidence="7">
    <location>
        <begin position="15"/>
        <end position="140"/>
    </location>
</feature>
<proteinExistence type="predicted"/>
<keyword evidence="5 6" id="KW-0472">Membrane</keyword>
<evidence type="ECO:0000259" key="7">
    <source>
        <dbReference type="Pfam" id="PF06271"/>
    </source>
</evidence>
<dbReference type="InterPro" id="IPR051791">
    <property type="entry name" value="Pra-immunoreactive"/>
</dbReference>
<feature type="transmembrane region" description="Helical" evidence="6">
    <location>
        <begin position="61"/>
        <end position="82"/>
    </location>
</feature>
<keyword evidence="4 6" id="KW-1133">Transmembrane helix</keyword>
<keyword evidence="3 6" id="KW-0812">Transmembrane</keyword>
<reference evidence="8" key="1">
    <citation type="submission" date="2022-10" db="EMBL/GenBank/DDBJ databases">
        <title>The complete genomes of actinobacterial strains from the NBC collection.</title>
        <authorList>
            <person name="Joergensen T.S."/>
            <person name="Alvarez Arevalo M."/>
            <person name="Sterndorff E.B."/>
            <person name="Faurdal D."/>
            <person name="Vuksanovic O."/>
            <person name="Mourched A.-S."/>
            <person name="Charusanti P."/>
            <person name="Shaw S."/>
            <person name="Blin K."/>
            <person name="Weber T."/>
        </authorList>
    </citation>
    <scope>NUCLEOTIDE SEQUENCE</scope>
    <source>
        <strain evidence="8">NBC_00189</strain>
    </source>
</reference>
<comment type="subcellular location">
    <subcellularLocation>
        <location evidence="1">Cell membrane</location>
        <topology evidence="1">Multi-pass membrane protein</topology>
    </subcellularLocation>
</comment>
<evidence type="ECO:0000256" key="3">
    <source>
        <dbReference type="ARBA" id="ARBA00022692"/>
    </source>
</evidence>
<evidence type="ECO:0000313" key="8">
    <source>
        <dbReference type="EMBL" id="WTP53200.1"/>
    </source>
</evidence>
<dbReference type="Pfam" id="PF06271">
    <property type="entry name" value="RDD"/>
    <property type="match status" value="1"/>
</dbReference>
<name>A0ABZ1JQ73_9ACTN</name>
<accession>A0ABZ1JQ73</accession>
<evidence type="ECO:0000313" key="9">
    <source>
        <dbReference type="Proteomes" id="UP001432166"/>
    </source>
</evidence>
<keyword evidence="9" id="KW-1185">Reference proteome</keyword>
<keyword evidence="2" id="KW-1003">Cell membrane</keyword>
<gene>
    <name evidence="8" type="ORF">OG288_35750</name>
</gene>
<evidence type="ECO:0000256" key="6">
    <source>
        <dbReference type="SAM" id="Phobius"/>
    </source>
</evidence>
<protein>
    <submittedName>
        <fullName evidence="8">RDD family protein</fullName>
    </submittedName>
</protein>
<feature type="transmembrane region" description="Helical" evidence="6">
    <location>
        <begin position="110"/>
        <end position="129"/>
    </location>
</feature>
<dbReference type="EMBL" id="CP108133">
    <property type="protein sequence ID" value="WTP53200.1"/>
    <property type="molecule type" value="Genomic_DNA"/>
</dbReference>